<keyword evidence="3" id="KW-1185">Reference proteome</keyword>
<evidence type="ECO:0000313" key="3">
    <source>
        <dbReference type="Proteomes" id="UP000002593"/>
    </source>
</evidence>
<evidence type="ECO:0000313" key="2">
    <source>
        <dbReference type="EMBL" id="ABM80048.1"/>
    </source>
</evidence>
<reference evidence="2 3" key="1">
    <citation type="journal article" date="2007" name="Archaea">
        <title>The genome of Hyperthermus butylicus: a sulfur-reducing, peptide fermenting, neutrophilic Crenarchaeote growing up to 108 degrees C.</title>
        <authorList>
            <person name="Brugger K."/>
            <person name="Chen L."/>
            <person name="Stark M."/>
            <person name="Zibat A."/>
            <person name="Redder P."/>
            <person name="Ruepp A."/>
            <person name="Awayez M."/>
            <person name="She Q."/>
            <person name="Garrett R.A."/>
            <person name="Klenk H.P."/>
        </authorList>
    </citation>
    <scope>NUCLEOTIDE SEQUENCE [LARGE SCALE GENOMIC DNA]</scope>
    <source>
        <strain evidence="3">DSM 5456 / JCM 9403 / PLM1-5</strain>
    </source>
</reference>
<proteinExistence type="predicted"/>
<dbReference type="OrthoDB" id="19248at2157"/>
<protein>
    <recommendedName>
        <fullName evidence="1">Helix-hairpin-helix DNA-binding motif class 1 domain-containing protein</fullName>
    </recommendedName>
</protein>
<dbReference type="GeneID" id="25393275"/>
<dbReference type="InterPro" id="IPR003583">
    <property type="entry name" value="Hlx-hairpin-Hlx_DNA-bd_motif"/>
</dbReference>
<sequence>MPRLCLPLGYQFDLDLSMYPSFVSSLYVRIAAQRWRRVIGASHIVFIESGRVCCEGDGCSIELVEKLSGLWCMERCLRGIAASKYSEPLRQLLMAYRGLSVSAAGPGDELLVASAVVLSRRTSYARNVRRWMYIIFKHTKSLYEAAERAARLPSPQPRLLAAILHELAETLQEGCTSPWRLRQRLLGIPGVGPKTADAILLFTGCSSRVAPGDVHLARFTEMVLGWRLHPPLKNRCLRTASCMECTYAASCLTGRIVREFGDGAGLVQTLAYVHDSLGGRGGWRARLEEVLAKHYTSSGGTSSGR</sequence>
<dbReference type="AlphaFoldDB" id="A2BJ87"/>
<dbReference type="GO" id="GO:0003677">
    <property type="term" value="F:DNA binding"/>
    <property type="evidence" value="ECO:0007669"/>
    <property type="project" value="InterPro"/>
</dbReference>
<dbReference type="GO" id="GO:0003824">
    <property type="term" value="F:catalytic activity"/>
    <property type="evidence" value="ECO:0007669"/>
    <property type="project" value="InterPro"/>
</dbReference>
<accession>A2BJ87</accession>
<organism evidence="2 3">
    <name type="scientific">Hyperthermus butylicus (strain DSM 5456 / JCM 9403 / PLM1-5)</name>
    <dbReference type="NCBI Taxonomy" id="415426"/>
    <lineage>
        <taxon>Archaea</taxon>
        <taxon>Thermoproteota</taxon>
        <taxon>Thermoprotei</taxon>
        <taxon>Desulfurococcales</taxon>
        <taxon>Pyrodictiaceae</taxon>
        <taxon>Hyperthermus</taxon>
    </lineage>
</organism>
<dbReference type="Gene3D" id="1.10.340.30">
    <property type="entry name" value="Hypothetical protein, domain 2"/>
    <property type="match status" value="1"/>
</dbReference>
<dbReference type="SUPFAM" id="SSF48150">
    <property type="entry name" value="DNA-glycosylase"/>
    <property type="match status" value="1"/>
</dbReference>
<dbReference type="HOGENOM" id="CLU_1127125_0_0_2"/>
<feature type="domain" description="Helix-hairpin-helix DNA-binding motif class 1" evidence="1">
    <location>
        <begin position="183"/>
        <end position="202"/>
    </location>
</feature>
<dbReference type="InterPro" id="IPR011257">
    <property type="entry name" value="DNA_glycosylase"/>
</dbReference>
<name>A2BJ87_HYPBU</name>
<dbReference type="GO" id="GO:0006281">
    <property type="term" value="P:DNA repair"/>
    <property type="evidence" value="ECO:0007669"/>
    <property type="project" value="InterPro"/>
</dbReference>
<gene>
    <name evidence="2" type="ordered locus">Hbut_0176</name>
</gene>
<dbReference type="eggNOG" id="arCOG00465">
    <property type="taxonomic scope" value="Archaea"/>
</dbReference>
<dbReference type="Proteomes" id="UP000002593">
    <property type="component" value="Chromosome"/>
</dbReference>
<dbReference type="KEGG" id="hbu:Hbut_0176"/>
<dbReference type="SMART" id="SM00278">
    <property type="entry name" value="HhH1"/>
    <property type="match status" value="1"/>
</dbReference>
<evidence type="ECO:0000259" key="1">
    <source>
        <dbReference type="SMART" id="SM00278"/>
    </source>
</evidence>
<dbReference type="EMBL" id="CP000493">
    <property type="protein sequence ID" value="ABM80048.1"/>
    <property type="molecule type" value="Genomic_DNA"/>
</dbReference>
<dbReference type="RefSeq" id="WP_011821365.1">
    <property type="nucleotide sequence ID" value="NC_008818.1"/>
</dbReference>
<dbReference type="EnsemblBacteria" id="ABM80048">
    <property type="protein sequence ID" value="ABM80048"/>
    <property type="gene ID" value="Hbut_0176"/>
</dbReference>